<dbReference type="InterPro" id="IPR006059">
    <property type="entry name" value="SBP"/>
</dbReference>
<dbReference type="InterPro" id="IPR050490">
    <property type="entry name" value="Bact_solute-bd_prot1"/>
</dbReference>
<dbReference type="PANTHER" id="PTHR43649">
    <property type="entry name" value="ARABINOSE-BINDING PROTEIN-RELATED"/>
    <property type="match status" value="1"/>
</dbReference>
<name>A0ABW4Y9F5_9GAMM</name>
<sequence length="417" mass="46110">MPVKFARVPFAIILLALSLPGCERAPEGDGPPILGWYVFKEQSGAFEQAAERCSNRSQGRYRLTLEYLPTDADLQRELLVRRLAAGDRDIDLIGMDVIWTAEFAEAGWILPWPGDRADRVREGRIAGPLASGSYQGRLWAAPFTTNTQLLWYRTDRVSAPPPTWDAMIDAAESIGRGGLIQAQGERYEGLTVFFVSLLASAGGSVLDESGRRVSLETWPTRRALEVMRRLARSSASDPSLASRREDQCRLAFESGDSAFMLNYTYVWPSARANAPEVAEHMGWVRWPAVDPSRASRVTVGGINIGVGAHGRNPDLAFEAAECLVSEANQRLAARLGGLPPTLSKLYDDPEIREVFPFAEVLRATLADAVQRPRTPLYSDISIAISRTLHPLNEIDPERDVERLRQAVRRALNSEGLL</sequence>
<keyword evidence="6" id="KW-1185">Reference proteome</keyword>
<evidence type="ECO:0000256" key="3">
    <source>
        <dbReference type="ARBA" id="ARBA00022448"/>
    </source>
</evidence>
<organism evidence="5 6">
    <name type="scientific">Thiorhodococcus fuscus</name>
    <dbReference type="NCBI Taxonomy" id="527200"/>
    <lineage>
        <taxon>Bacteria</taxon>
        <taxon>Pseudomonadati</taxon>
        <taxon>Pseudomonadota</taxon>
        <taxon>Gammaproteobacteria</taxon>
        <taxon>Chromatiales</taxon>
        <taxon>Chromatiaceae</taxon>
        <taxon>Thiorhodococcus</taxon>
    </lineage>
</organism>
<comment type="subcellular location">
    <subcellularLocation>
        <location evidence="1">Periplasm</location>
    </subcellularLocation>
</comment>
<evidence type="ECO:0000256" key="1">
    <source>
        <dbReference type="ARBA" id="ARBA00004418"/>
    </source>
</evidence>
<dbReference type="RefSeq" id="WP_386026307.1">
    <property type="nucleotide sequence ID" value="NZ_JBHUHX010000021.1"/>
</dbReference>
<comment type="similarity">
    <text evidence="2">Belongs to the bacterial solute-binding protein 1 family.</text>
</comment>
<dbReference type="PANTHER" id="PTHR43649:SF34">
    <property type="entry name" value="ABC TRANSPORTER PERIPLASMIC-BINDING PROTEIN YCJN-RELATED"/>
    <property type="match status" value="1"/>
</dbReference>
<dbReference type="SUPFAM" id="SSF53850">
    <property type="entry name" value="Periplasmic binding protein-like II"/>
    <property type="match status" value="1"/>
</dbReference>
<evidence type="ECO:0000313" key="5">
    <source>
        <dbReference type="EMBL" id="MFD2112210.1"/>
    </source>
</evidence>
<evidence type="ECO:0000256" key="2">
    <source>
        <dbReference type="ARBA" id="ARBA00008520"/>
    </source>
</evidence>
<keyword evidence="4" id="KW-0732">Signal</keyword>
<evidence type="ECO:0000256" key="4">
    <source>
        <dbReference type="ARBA" id="ARBA00022729"/>
    </source>
</evidence>
<dbReference type="EMBL" id="JBHUHX010000021">
    <property type="protein sequence ID" value="MFD2112210.1"/>
    <property type="molecule type" value="Genomic_DNA"/>
</dbReference>
<proteinExistence type="inferred from homology"/>
<dbReference type="Gene3D" id="3.40.190.10">
    <property type="entry name" value="Periplasmic binding protein-like II"/>
    <property type="match status" value="2"/>
</dbReference>
<dbReference type="Proteomes" id="UP001597337">
    <property type="component" value="Unassembled WGS sequence"/>
</dbReference>
<keyword evidence="3" id="KW-0813">Transport</keyword>
<evidence type="ECO:0000313" key="6">
    <source>
        <dbReference type="Proteomes" id="UP001597337"/>
    </source>
</evidence>
<dbReference type="CDD" id="cd14750">
    <property type="entry name" value="PBP2_TMBP"/>
    <property type="match status" value="1"/>
</dbReference>
<reference evidence="6" key="1">
    <citation type="journal article" date="2019" name="Int. J. Syst. Evol. Microbiol.">
        <title>The Global Catalogue of Microorganisms (GCM) 10K type strain sequencing project: providing services to taxonomists for standard genome sequencing and annotation.</title>
        <authorList>
            <consortium name="The Broad Institute Genomics Platform"/>
            <consortium name="The Broad Institute Genome Sequencing Center for Infectious Disease"/>
            <person name="Wu L."/>
            <person name="Ma J."/>
        </authorList>
    </citation>
    <scope>NUCLEOTIDE SEQUENCE [LARGE SCALE GENOMIC DNA]</scope>
    <source>
        <strain evidence="6">KACC 12597</strain>
    </source>
</reference>
<gene>
    <name evidence="5" type="ORF">ACFSJC_10205</name>
</gene>
<comment type="caution">
    <text evidence="5">The sequence shown here is derived from an EMBL/GenBank/DDBJ whole genome shotgun (WGS) entry which is preliminary data.</text>
</comment>
<dbReference type="Pfam" id="PF01547">
    <property type="entry name" value="SBP_bac_1"/>
    <property type="match status" value="1"/>
</dbReference>
<protein>
    <submittedName>
        <fullName evidence="5">ABC transporter substrate-binding protein</fullName>
    </submittedName>
</protein>
<accession>A0ABW4Y9F5</accession>